<evidence type="ECO:0000259" key="1">
    <source>
        <dbReference type="Pfam" id="PF01048"/>
    </source>
</evidence>
<dbReference type="InterPro" id="IPR035994">
    <property type="entry name" value="Nucleoside_phosphorylase_sf"/>
</dbReference>
<comment type="caution">
    <text evidence="2">The sequence shown here is derived from an EMBL/GenBank/DDBJ whole genome shotgun (WGS) entry which is preliminary data.</text>
</comment>
<evidence type="ECO:0000313" key="3">
    <source>
        <dbReference type="Proteomes" id="UP000236630"/>
    </source>
</evidence>
<dbReference type="PANTHER" id="PTHR21234:SF43">
    <property type="entry name" value="OS06G0112100 PROTEIN"/>
    <property type="match status" value="1"/>
</dbReference>
<proteinExistence type="predicted"/>
<dbReference type="AlphaFoldDB" id="A0A2H5QC28"/>
<feature type="domain" description="Nucleoside phosphorylase" evidence="1">
    <location>
        <begin position="127"/>
        <end position="402"/>
    </location>
</feature>
<evidence type="ECO:0000313" key="2">
    <source>
        <dbReference type="EMBL" id="GAY62198.1"/>
    </source>
</evidence>
<sequence>MSLWLLRRLGKWQATDCAATAAWDLGRWLVQLLQTKQCVAGGSILFPATTFFHFLGEFPSRQSHPHRHPTMIMGLNQRRRWVLDVKSVVMLGLGLLLAMAQHTVQLRSNHPMHGIVDRVNEIGGPYIGLVMAYPPEELALITSRLFVHNSRIPFIDLAGRRFNVGKIKNVDVIYVMTGEQTVNAGITVQILLDAFDIRGVVHYGTAGSSNNSLSFGDVSVMKYVAFTGSWKWKAFKSETGQLPELDFGAFNFPVRGKNLLAKVEFTPSQLYSAGKPMEELFWLPVDSEWFDIATQLQDLELRRCLNDTYCLPETPKVIVGLRGSTADIFLDNAAYREFLFKQFNVSTVDEESAAIVMACLSNAVPSIVFRGVSDLGGGSDRLLSISRISLASVNALRVAAEFIALIDKNNLVHDQ</sequence>
<name>A0A2H5QC28_CITUN</name>
<dbReference type="Proteomes" id="UP000236630">
    <property type="component" value="Unassembled WGS sequence"/>
</dbReference>
<dbReference type="SUPFAM" id="SSF53167">
    <property type="entry name" value="Purine and uridine phosphorylases"/>
    <property type="match status" value="1"/>
</dbReference>
<reference evidence="2 3" key="1">
    <citation type="journal article" date="2017" name="Front. Genet.">
        <title>Draft sequencing of the heterozygous diploid genome of Satsuma (Citrus unshiu Marc.) using a hybrid assembly approach.</title>
        <authorList>
            <person name="Shimizu T."/>
            <person name="Tanizawa Y."/>
            <person name="Mochizuki T."/>
            <person name="Nagasaki H."/>
            <person name="Yoshioka T."/>
            <person name="Toyoda A."/>
            <person name="Fujiyama A."/>
            <person name="Kaminuma E."/>
            <person name="Nakamura Y."/>
        </authorList>
    </citation>
    <scope>NUCLEOTIDE SEQUENCE [LARGE SCALE GENOMIC DNA]</scope>
    <source>
        <strain evidence="3">cv. Miyagawa wase</strain>
    </source>
</reference>
<dbReference type="PANTHER" id="PTHR21234">
    <property type="entry name" value="PURINE NUCLEOSIDE PHOSPHORYLASE"/>
    <property type="match status" value="1"/>
</dbReference>
<protein>
    <recommendedName>
        <fullName evidence="1">Nucleoside phosphorylase domain-containing protein</fullName>
    </recommendedName>
</protein>
<keyword evidence="3" id="KW-1185">Reference proteome</keyword>
<dbReference type="GO" id="GO:0009116">
    <property type="term" value="P:nucleoside metabolic process"/>
    <property type="evidence" value="ECO:0007669"/>
    <property type="project" value="InterPro"/>
</dbReference>
<dbReference type="GO" id="GO:0003824">
    <property type="term" value="F:catalytic activity"/>
    <property type="evidence" value="ECO:0007669"/>
    <property type="project" value="InterPro"/>
</dbReference>
<dbReference type="Gene3D" id="3.40.50.1580">
    <property type="entry name" value="Nucleoside phosphorylase domain"/>
    <property type="match status" value="1"/>
</dbReference>
<dbReference type="InterPro" id="IPR000845">
    <property type="entry name" value="Nucleoside_phosphorylase_d"/>
</dbReference>
<organism evidence="2 3">
    <name type="scientific">Citrus unshiu</name>
    <name type="common">Satsuma mandarin</name>
    <name type="synonym">Citrus nobilis var. unshiu</name>
    <dbReference type="NCBI Taxonomy" id="55188"/>
    <lineage>
        <taxon>Eukaryota</taxon>
        <taxon>Viridiplantae</taxon>
        <taxon>Streptophyta</taxon>
        <taxon>Embryophyta</taxon>
        <taxon>Tracheophyta</taxon>
        <taxon>Spermatophyta</taxon>
        <taxon>Magnoliopsida</taxon>
        <taxon>eudicotyledons</taxon>
        <taxon>Gunneridae</taxon>
        <taxon>Pentapetalae</taxon>
        <taxon>rosids</taxon>
        <taxon>malvids</taxon>
        <taxon>Sapindales</taxon>
        <taxon>Rutaceae</taxon>
        <taxon>Aurantioideae</taxon>
        <taxon>Citrus</taxon>
    </lineage>
</organism>
<dbReference type="EMBL" id="BDQV01000296">
    <property type="protein sequence ID" value="GAY62198.1"/>
    <property type="molecule type" value="Genomic_DNA"/>
</dbReference>
<accession>A0A2H5QC28</accession>
<dbReference type="STRING" id="55188.A0A2H5QC28"/>
<dbReference type="Pfam" id="PF01048">
    <property type="entry name" value="PNP_UDP_1"/>
    <property type="match status" value="1"/>
</dbReference>
<gene>
    <name evidence="2" type="ORF">CUMW_215880</name>
</gene>
<dbReference type="CDD" id="cd09008">
    <property type="entry name" value="MTAN"/>
    <property type="match status" value="1"/>
</dbReference>